<gene>
    <name evidence="1" type="ORF">TGPRC2_206550D</name>
</gene>
<accession>A0A151H484</accession>
<reference evidence="2" key="1">
    <citation type="submission" date="2016-03" db="EMBL/GenBank/DDBJ databases">
        <authorList>
            <person name="Sibley D."/>
            <person name="Venepally P."/>
            <person name="Karamycheva S."/>
            <person name="Hadjithomas M."/>
            <person name="Khan A."/>
            <person name="Brunk B."/>
            <person name="Roos D."/>
            <person name="Caler E."/>
            <person name="Lorenzi H."/>
        </authorList>
    </citation>
    <scope>NUCLEOTIDE SEQUENCE [LARGE SCALE GENOMIC DNA]</scope>
    <source>
        <strain evidence="2">TgCatPRC2</strain>
    </source>
</reference>
<evidence type="ECO:0000313" key="2">
    <source>
        <dbReference type="Proteomes" id="UP000075225"/>
    </source>
</evidence>
<evidence type="ECO:0000313" key="1">
    <source>
        <dbReference type="EMBL" id="KYK64112.1"/>
    </source>
</evidence>
<dbReference type="Proteomes" id="UP000075225">
    <property type="component" value="Unassembled WGS sequence"/>
</dbReference>
<protein>
    <submittedName>
        <fullName evidence="1">Uncharacterized protein</fullName>
    </submittedName>
</protein>
<dbReference type="VEuPathDB" id="ToxoDB:TGPRC2_206550D"/>
<proteinExistence type="predicted"/>
<name>A0A151H484_TOXGO</name>
<sequence>GVYDFGPLPLGRPSAPAKGLYSKLGDGDSVDAVKLPEDLQKYQESITLCNISPFDTTVRCTLQSASPAPDS</sequence>
<dbReference type="EMBL" id="AHZP02002422">
    <property type="protein sequence ID" value="KYK64112.1"/>
    <property type="molecule type" value="Genomic_DNA"/>
</dbReference>
<organism evidence="1 2">
    <name type="scientific">Toxoplasma gondii TgCatPRC2</name>
    <dbReference type="NCBI Taxonomy" id="1130821"/>
    <lineage>
        <taxon>Eukaryota</taxon>
        <taxon>Sar</taxon>
        <taxon>Alveolata</taxon>
        <taxon>Apicomplexa</taxon>
        <taxon>Conoidasida</taxon>
        <taxon>Coccidia</taxon>
        <taxon>Eucoccidiorida</taxon>
        <taxon>Eimeriorina</taxon>
        <taxon>Sarcocystidae</taxon>
        <taxon>Toxoplasma</taxon>
    </lineage>
</organism>
<feature type="non-terminal residue" evidence="1">
    <location>
        <position position="71"/>
    </location>
</feature>
<dbReference type="AlphaFoldDB" id="A0A151H484"/>
<comment type="caution">
    <text evidence="1">The sequence shown here is derived from an EMBL/GenBank/DDBJ whole genome shotgun (WGS) entry which is preliminary data.</text>
</comment>
<feature type="non-terminal residue" evidence="1">
    <location>
        <position position="1"/>
    </location>
</feature>